<evidence type="ECO:0000313" key="2">
    <source>
        <dbReference type="EMBL" id="KAE8671108.1"/>
    </source>
</evidence>
<keyword evidence="3" id="KW-1185">Reference proteome</keyword>
<accession>A0A6A2X7Z9</accession>
<keyword evidence="1" id="KW-1133">Transmembrane helix</keyword>
<comment type="caution">
    <text evidence="2">The sequence shown here is derived from an EMBL/GenBank/DDBJ whole genome shotgun (WGS) entry which is preliminary data.</text>
</comment>
<gene>
    <name evidence="2" type="ORF">F3Y22_tig00111993pilonHSYRG00004</name>
</gene>
<name>A0A6A2X7Z9_HIBSY</name>
<sequence length="161" mass="17253">MGRWNQSPVAIAVAIAVMALGLFSISATAARPCKTFLVSSYSISLHSPNDPSHAVSSRFVAVFTEIAQSNPLPIPADPKPSHIFSSLRDLSRDILSVVAALLLGVGCGALTAATIYLVWMIFTGSREYHEDYESSEEFSPKKMGYVNIPPNPAGDVKEDAL</sequence>
<evidence type="ECO:0000256" key="1">
    <source>
        <dbReference type="SAM" id="Phobius"/>
    </source>
</evidence>
<protein>
    <submittedName>
        <fullName evidence="2">NC domain-containing protein-related</fullName>
    </submittedName>
</protein>
<evidence type="ECO:0000313" key="3">
    <source>
        <dbReference type="Proteomes" id="UP000436088"/>
    </source>
</evidence>
<keyword evidence="1" id="KW-0812">Transmembrane</keyword>
<organism evidence="2 3">
    <name type="scientific">Hibiscus syriacus</name>
    <name type="common">Rose of Sharon</name>
    <dbReference type="NCBI Taxonomy" id="106335"/>
    <lineage>
        <taxon>Eukaryota</taxon>
        <taxon>Viridiplantae</taxon>
        <taxon>Streptophyta</taxon>
        <taxon>Embryophyta</taxon>
        <taxon>Tracheophyta</taxon>
        <taxon>Spermatophyta</taxon>
        <taxon>Magnoliopsida</taxon>
        <taxon>eudicotyledons</taxon>
        <taxon>Gunneridae</taxon>
        <taxon>Pentapetalae</taxon>
        <taxon>rosids</taxon>
        <taxon>malvids</taxon>
        <taxon>Malvales</taxon>
        <taxon>Malvaceae</taxon>
        <taxon>Malvoideae</taxon>
        <taxon>Hibiscus</taxon>
    </lineage>
</organism>
<proteinExistence type="predicted"/>
<feature type="transmembrane region" description="Helical" evidence="1">
    <location>
        <begin position="94"/>
        <end position="119"/>
    </location>
</feature>
<dbReference type="PANTHER" id="PTHR35107">
    <property type="entry name" value="EXPRESSED PROTEIN"/>
    <property type="match status" value="1"/>
</dbReference>
<dbReference type="PANTHER" id="PTHR35107:SF2">
    <property type="entry name" value="EXPRESSED PROTEIN"/>
    <property type="match status" value="1"/>
</dbReference>
<keyword evidence="1" id="KW-0472">Membrane</keyword>
<reference evidence="2" key="1">
    <citation type="submission" date="2019-09" db="EMBL/GenBank/DDBJ databases">
        <title>Draft genome information of white flower Hibiscus syriacus.</title>
        <authorList>
            <person name="Kim Y.-M."/>
        </authorList>
    </citation>
    <scope>NUCLEOTIDE SEQUENCE [LARGE SCALE GENOMIC DNA]</scope>
    <source>
        <strain evidence="2">YM2019G1</strain>
    </source>
</reference>
<dbReference type="EMBL" id="VEPZ02001481">
    <property type="protein sequence ID" value="KAE8671108.1"/>
    <property type="molecule type" value="Genomic_DNA"/>
</dbReference>
<dbReference type="AlphaFoldDB" id="A0A6A2X7Z9"/>
<dbReference type="Proteomes" id="UP000436088">
    <property type="component" value="Unassembled WGS sequence"/>
</dbReference>